<name>A0A137NYJ1_CONC2</name>
<sequence length="389" mass="44393">MSNKYKFKNFSRQNFTSENDIVTESIETPTKSLTEQEINALKQNQLVLINALMNRNGERLVKRKRKEGAYNLHEIKSRAQLRKELKTVQTELENHGEVVIPYQNLPVIRRTTKSLVNTEGSSEISSDAIESQENNSAYLNSEEIHNESGTQIENSAGVLTKKEIEALKLTQLNLISAIKNKSVGRPAKEKKKGTRAVDELYGDKSKVELIRELRIVHRDLKNHGEDIILYEKPPVKKRARRSLVYNQESNEISKNIIESQEDNSSYLNSEGISNESRTQIRISTSENGTITENAENSVRVLTDREIRALKLTQLMLINDIKKINVKLQAMRKRRKSRKASNIGHLVKSVTELKKKLGIVQSHLKVYEEDTTEMDAQIPMKRGRPPGDPN</sequence>
<feature type="region of interest" description="Disordered" evidence="1">
    <location>
        <begin position="369"/>
        <end position="389"/>
    </location>
</feature>
<evidence type="ECO:0000256" key="1">
    <source>
        <dbReference type="SAM" id="MobiDB-lite"/>
    </source>
</evidence>
<keyword evidence="3" id="KW-1185">Reference proteome</keyword>
<dbReference type="Proteomes" id="UP000070444">
    <property type="component" value="Unassembled WGS sequence"/>
</dbReference>
<dbReference type="AlphaFoldDB" id="A0A137NYJ1"/>
<evidence type="ECO:0000313" key="2">
    <source>
        <dbReference type="EMBL" id="KXN67731.1"/>
    </source>
</evidence>
<accession>A0A137NYJ1</accession>
<proteinExistence type="predicted"/>
<protein>
    <submittedName>
        <fullName evidence="2">Uncharacterized protein</fullName>
    </submittedName>
</protein>
<evidence type="ECO:0000313" key="3">
    <source>
        <dbReference type="Proteomes" id="UP000070444"/>
    </source>
</evidence>
<feature type="non-terminal residue" evidence="2">
    <location>
        <position position="389"/>
    </location>
</feature>
<organism evidence="2 3">
    <name type="scientific">Conidiobolus coronatus (strain ATCC 28846 / CBS 209.66 / NRRL 28638)</name>
    <name type="common">Delacroixia coronata</name>
    <dbReference type="NCBI Taxonomy" id="796925"/>
    <lineage>
        <taxon>Eukaryota</taxon>
        <taxon>Fungi</taxon>
        <taxon>Fungi incertae sedis</taxon>
        <taxon>Zoopagomycota</taxon>
        <taxon>Entomophthoromycotina</taxon>
        <taxon>Entomophthoromycetes</taxon>
        <taxon>Entomophthorales</taxon>
        <taxon>Ancylistaceae</taxon>
        <taxon>Conidiobolus</taxon>
    </lineage>
</organism>
<reference evidence="2 3" key="1">
    <citation type="journal article" date="2015" name="Genome Biol. Evol.">
        <title>Phylogenomic analyses indicate that early fungi evolved digesting cell walls of algal ancestors of land plants.</title>
        <authorList>
            <person name="Chang Y."/>
            <person name="Wang S."/>
            <person name="Sekimoto S."/>
            <person name="Aerts A.L."/>
            <person name="Choi C."/>
            <person name="Clum A."/>
            <person name="LaButti K.M."/>
            <person name="Lindquist E.A."/>
            <person name="Yee Ngan C."/>
            <person name="Ohm R.A."/>
            <person name="Salamov A.A."/>
            <person name="Grigoriev I.V."/>
            <person name="Spatafora J.W."/>
            <person name="Berbee M.L."/>
        </authorList>
    </citation>
    <scope>NUCLEOTIDE SEQUENCE [LARGE SCALE GENOMIC DNA]</scope>
    <source>
        <strain evidence="2 3">NRRL 28638</strain>
    </source>
</reference>
<dbReference type="EMBL" id="KQ964616">
    <property type="protein sequence ID" value="KXN67731.1"/>
    <property type="molecule type" value="Genomic_DNA"/>
</dbReference>
<gene>
    <name evidence="2" type="ORF">CONCODRAFT_10145</name>
</gene>